<reference evidence="1" key="1">
    <citation type="journal article" date="2021" name="PeerJ">
        <title>Extensive microbial diversity within the chicken gut microbiome revealed by metagenomics and culture.</title>
        <authorList>
            <person name="Gilroy R."/>
            <person name="Ravi A."/>
            <person name="Getino M."/>
            <person name="Pursley I."/>
            <person name="Horton D.L."/>
            <person name="Alikhan N.F."/>
            <person name="Baker D."/>
            <person name="Gharbi K."/>
            <person name="Hall N."/>
            <person name="Watson M."/>
            <person name="Adriaenssens E.M."/>
            <person name="Foster-Nyarko E."/>
            <person name="Jarju S."/>
            <person name="Secka A."/>
            <person name="Antonio M."/>
            <person name="Oren A."/>
            <person name="Chaudhuri R.R."/>
            <person name="La Ragione R."/>
            <person name="Hildebrand F."/>
            <person name="Pallen M.J."/>
        </authorList>
    </citation>
    <scope>NUCLEOTIDE SEQUENCE</scope>
    <source>
        <strain evidence="1">G4-2901</strain>
    </source>
</reference>
<evidence type="ECO:0008006" key="3">
    <source>
        <dbReference type="Google" id="ProtNLM"/>
    </source>
</evidence>
<name>A0A948WXW8_9BACT</name>
<dbReference type="SUPFAM" id="SSF53474">
    <property type="entry name" value="alpha/beta-Hydrolases"/>
    <property type="match status" value="1"/>
</dbReference>
<dbReference type="Pfam" id="PF05728">
    <property type="entry name" value="UPF0227"/>
    <property type="match status" value="1"/>
</dbReference>
<dbReference type="EMBL" id="JAHLFW010000004">
    <property type="protein sequence ID" value="MBU3836818.1"/>
    <property type="molecule type" value="Genomic_DNA"/>
</dbReference>
<evidence type="ECO:0000313" key="2">
    <source>
        <dbReference type="Proteomes" id="UP000783796"/>
    </source>
</evidence>
<dbReference type="AlphaFoldDB" id="A0A948WXW8"/>
<reference evidence="1" key="2">
    <citation type="submission" date="2021-04" db="EMBL/GenBank/DDBJ databases">
        <authorList>
            <person name="Gilroy R."/>
        </authorList>
    </citation>
    <scope>NUCLEOTIDE SEQUENCE</scope>
    <source>
        <strain evidence="1">G4-2901</strain>
    </source>
</reference>
<dbReference type="Proteomes" id="UP000783796">
    <property type="component" value="Unassembled WGS sequence"/>
</dbReference>
<proteinExistence type="predicted"/>
<protein>
    <recommendedName>
        <fullName evidence="3">Esterase YqiA</fullName>
    </recommendedName>
</protein>
<dbReference type="PANTHER" id="PTHR35602:SF3">
    <property type="entry name" value="ESTERASE YQIA"/>
    <property type="match status" value="1"/>
</dbReference>
<dbReference type="InterPro" id="IPR008886">
    <property type="entry name" value="UPF0227/Esterase_YqiA"/>
</dbReference>
<dbReference type="Gene3D" id="3.40.50.1820">
    <property type="entry name" value="alpha/beta hydrolase"/>
    <property type="match status" value="1"/>
</dbReference>
<evidence type="ECO:0000313" key="1">
    <source>
        <dbReference type="EMBL" id="MBU3836818.1"/>
    </source>
</evidence>
<sequence>MLKESFIKKNFSEEKSSKKLLYIHGLSSSGMSATAGTLRKLLPEYEVLSPDLPVNPQQALFMLKELCDRKCPQLIIGTSMGGMFAQLLKGYKKILVNPAFHVSEFMRTIIGRQEFLNPRQDGETHFEITHELCDAYQKLESRQFENITDFDIKYTYALFGKNDTLVNGADEYKSFYMNAEWFDGGHRLDNTVIENILVPLIKRESIWKTY</sequence>
<dbReference type="PANTHER" id="PTHR35602">
    <property type="entry name" value="ESTERASE YQIA-RELATED"/>
    <property type="match status" value="1"/>
</dbReference>
<dbReference type="InterPro" id="IPR029058">
    <property type="entry name" value="AB_hydrolase_fold"/>
</dbReference>
<comment type="caution">
    <text evidence="1">The sequence shown here is derived from an EMBL/GenBank/DDBJ whole genome shotgun (WGS) entry which is preliminary data.</text>
</comment>
<accession>A0A948WXW8</accession>
<gene>
    <name evidence="1" type="ORF">H9777_00510</name>
</gene>
<organism evidence="1 2">
    <name type="scientific">Candidatus Phocaeicola faecigallinarum</name>
    <dbReference type="NCBI Taxonomy" id="2838732"/>
    <lineage>
        <taxon>Bacteria</taxon>
        <taxon>Pseudomonadati</taxon>
        <taxon>Bacteroidota</taxon>
        <taxon>Bacteroidia</taxon>
        <taxon>Bacteroidales</taxon>
        <taxon>Bacteroidaceae</taxon>
        <taxon>Phocaeicola</taxon>
    </lineage>
</organism>